<evidence type="ECO:0000313" key="2">
    <source>
        <dbReference type="Proteomes" id="UP000312032"/>
    </source>
</evidence>
<dbReference type="AlphaFoldDB" id="A0A5C4U4E0"/>
<dbReference type="NCBIfam" id="TIGR03941">
    <property type="entry name" value="tRNA_deam_assoc"/>
    <property type="match status" value="1"/>
</dbReference>
<dbReference type="OrthoDB" id="5189541at2"/>
<dbReference type="InterPro" id="IPR023869">
    <property type="entry name" value="tRNA_Adeno_NH3ase_assoc_put"/>
</dbReference>
<dbReference type="Proteomes" id="UP000312032">
    <property type="component" value="Unassembled WGS sequence"/>
</dbReference>
<gene>
    <name evidence="1" type="ORF">FHE74_06945</name>
</gene>
<dbReference type="EMBL" id="VDHJ01000008">
    <property type="protein sequence ID" value="TNL97395.1"/>
    <property type="molecule type" value="Genomic_DNA"/>
</dbReference>
<name>A0A5C4U4E0_9CORY</name>
<proteinExistence type="predicted"/>
<accession>A0A5C4U4E0</accession>
<sequence length="160" mass="17810">MREMSFAVTVTSDDGQWQVRRFADDFTDPTRALKAVRALRSPGAAFALLCVEDEYFVILRPAPSRNLVLLSDVTMAVDDDYARDLAEDAGMEIPDIDPDTLDDIDGWPEGDFEVLEDLGLSEEILGVIADDQDLYPHQAIMRIADELGFSEELSDATDYS</sequence>
<protein>
    <submittedName>
        <fullName evidence="1">tRNA adenosine deaminase</fullName>
    </submittedName>
</protein>
<evidence type="ECO:0000313" key="1">
    <source>
        <dbReference type="EMBL" id="TNL97395.1"/>
    </source>
</evidence>
<keyword evidence="2" id="KW-1185">Reference proteome</keyword>
<reference evidence="1 2" key="1">
    <citation type="submission" date="2019-06" db="EMBL/GenBank/DDBJ databases">
        <authorList>
            <person name="Li J."/>
        </authorList>
    </citation>
    <scope>NUCLEOTIDE SEQUENCE [LARGE SCALE GENOMIC DNA]</scope>
    <source>
        <strain evidence="1 2">LMG 28165</strain>
    </source>
</reference>
<dbReference type="RefSeq" id="WP_139465776.1">
    <property type="nucleotide sequence ID" value="NZ_VDHJ01000008.1"/>
</dbReference>
<organism evidence="1 2">
    <name type="scientific">Corynebacterium tapiri</name>
    <dbReference type="NCBI Taxonomy" id="1448266"/>
    <lineage>
        <taxon>Bacteria</taxon>
        <taxon>Bacillati</taxon>
        <taxon>Actinomycetota</taxon>
        <taxon>Actinomycetes</taxon>
        <taxon>Mycobacteriales</taxon>
        <taxon>Corynebacteriaceae</taxon>
        <taxon>Corynebacterium</taxon>
    </lineage>
</organism>
<comment type="caution">
    <text evidence="1">The sequence shown here is derived from an EMBL/GenBank/DDBJ whole genome shotgun (WGS) entry which is preliminary data.</text>
</comment>